<accession>A0A6I3KPT7</accession>
<evidence type="ECO:0000313" key="2">
    <source>
        <dbReference type="EMBL" id="MTD95832.1"/>
    </source>
</evidence>
<evidence type="ECO:0000256" key="1">
    <source>
        <dbReference type="SAM" id="Phobius"/>
    </source>
</evidence>
<feature type="transmembrane region" description="Helical" evidence="1">
    <location>
        <begin position="55"/>
        <end position="74"/>
    </location>
</feature>
<dbReference type="Proteomes" id="UP000440694">
    <property type="component" value="Unassembled WGS sequence"/>
</dbReference>
<feature type="transmembrane region" description="Helical" evidence="1">
    <location>
        <begin position="81"/>
        <end position="98"/>
    </location>
</feature>
<name>A0A6I3KPT7_9HYPH</name>
<organism evidence="2 3">
    <name type="scientific">Hyphomicrobium album</name>
    <dbReference type="NCBI Taxonomy" id="2665159"/>
    <lineage>
        <taxon>Bacteria</taxon>
        <taxon>Pseudomonadati</taxon>
        <taxon>Pseudomonadota</taxon>
        <taxon>Alphaproteobacteria</taxon>
        <taxon>Hyphomicrobiales</taxon>
        <taxon>Hyphomicrobiaceae</taxon>
        <taxon>Hyphomicrobium</taxon>
    </lineage>
</organism>
<feature type="transmembrane region" description="Helical" evidence="1">
    <location>
        <begin position="145"/>
        <end position="171"/>
    </location>
</feature>
<dbReference type="RefSeq" id="WP_154740325.1">
    <property type="nucleotide sequence ID" value="NZ_WMBQ01000002.1"/>
</dbReference>
<keyword evidence="1" id="KW-0472">Membrane</keyword>
<gene>
    <name evidence="2" type="ORF">GIW81_15945</name>
</gene>
<sequence length="173" mass="18060">MTDTASVAPAAQPAKWARLLLLIAAMIEFLGGLGSLPILFGDLNEVPGPGLDGQIILAGIVLKPLLALAALFFTVRGKIPYALVAMAFIILMAWLSYVPSVRLHGLDLSQGDAFTTTMLGWELIVAPVLALAVAGLALRETQLTLATVLAVLPTLAHVLSVIAFGVSVAIYGF</sequence>
<keyword evidence="3" id="KW-1185">Reference proteome</keyword>
<feature type="transmembrane region" description="Helical" evidence="1">
    <location>
        <begin position="118"/>
        <end position="138"/>
    </location>
</feature>
<reference evidence="2 3" key="1">
    <citation type="submission" date="2019-11" db="EMBL/GenBank/DDBJ databases">
        <title>Identification of a novel strain.</title>
        <authorList>
            <person name="Xu Q."/>
            <person name="Wang G."/>
        </authorList>
    </citation>
    <scope>NUCLEOTIDE SEQUENCE [LARGE SCALE GENOMIC DNA]</scope>
    <source>
        <strain evidence="3">xq</strain>
    </source>
</reference>
<evidence type="ECO:0000313" key="3">
    <source>
        <dbReference type="Proteomes" id="UP000440694"/>
    </source>
</evidence>
<keyword evidence="1" id="KW-1133">Transmembrane helix</keyword>
<feature type="transmembrane region" description="Helical" evidence="1">
    <location>
        <begin position="19"/>
        <end position="40"/>
    </location>
</feature>
<comment type="caution">
    <text evidence="2">The sequence shown here is derived from an EMBL/GenBank/DDBJ whole genome shotgun (WGS) entry which is preliminary data.</text>
</comment>
<dbReference type="EMBL" id="WMBQ01000002">
    <property type="protein sequence ID" value="MTD95832.1"/>
    <property type="molecule type" value="Genomic_DNA"/>
</dbReference>
<keyword evidence="1" id="KW-0812">Transmembrane</keyword>
<proteinExistence type="predicted"/>
<dbReference type="AlphaFoldDB" id="A0A6I3KPT7"/>
<protein>
    <submittedName>
        <fullName evidence="2">Uncharacterized protein</fullName>
    </submittedName>
</protein>